<dbReference type="EMBL" id="KP165390">
    <property type="protein sequence ID" value="AJF36662.1"/>
    <property type="molecule type" value="Genomic_DNA"/>
</dbReference>
<keyword evidence="3" id="KW-0813">Transport</keyword>
<keyword evidence="8" id="KW-0496">Mitochondrion</keyword>
<accession>A0A0B5GWD2</accession>
<evidence type="ECO:0000256" key="6">
    <source>
        <dbReference type="ARBA" id="ARBA00023136"/>
    </source>
</evidence>
<name>A0A0B5GWD2_9EUKA</name>
<evidence type="ECO:0000256" key="7">
    <source>
        <dbReference type="SAM" id="Phobius"/>
    </source>
</evidence>
<dbReference type="InterPro" id="IPR001133">
    <property type="entry name" value="NADH_UbQ_OxRdtase_chain4L/K"/>
</dbReference>
<dbReference type="NCBIfam" id="NF004323">
    <property type="entry name" value="PRK05715.1-5"/>
    <property type="match status" value="1"/>
</dbReference>
<keyword evidence="8" id="KW-0560">Oxidoreductase</keyword>
<dbReference type="HAMAP" id="MF_01456">
    <property type="entry name" value="NDH1_NuoK"/>
    <property type="match status" value="1"/>
</dbReference>
<comment type="subcellular location">
    <subcellularLocation>
        <location evidence="1">Membrane</location>
        <topology evidence="1">Multi-pass membrane protein</topology>
    </subcellularLocation>
</comment>
<feature type="transmembrane region" description="Helical" evidence="7">
    <location>
        <begin position="31"/>
        <end position="55"/>
    </location>
</feature>
<geneLocation type="mitochondrion" evidence="8"/>
<dbReference type="GO" id="GO:0016651">
    <property type="term" value="F:oxidoreductase activity, acting on NAD(P)H"/>
    <property type="evidence" value="ECO:0007669"/>
    <property type="project" value="InterPro"/>
</dbReference>
<dbReference type="Pfam" id="PF00420">
    <property type="entry name" value="Oxidored_q2"/>
    <property type="match status" value="1"/>
</dbReference>
<evidence type="ECO:0000256" key="5">
    <source>
        <dbReference type="ARBA" id="ARBA00022989"/>
    </source>
</evidence>
<organism evidence="8">
    <name type="scientific">Gefionella okellyi</name>
    <dbReference type="NCBI Taxonomy" id="2853422"/>
    <lineage>
        <taxon>Eukaryota</taxon>
        <taxon>Malawimonadida</taxon>
        <taxon>Malawimonadidae</taxon>
        <taxon>Gefionella</taxon>
    </lineage>
</organism>
<dbReference type="NCBIfam" id="NF004320">
    <property type="entry name" value="PRK05715.1-2"/>
    <property type="match status" value="1"/>
</dbReference>
<dbReference type="Gene3D" id="1.10.287.3510">
    <property type="match status" value="1"/>
</dbReference>
<dbReference type="GO" id="GO:0042773">
    <property type="term" value="P:ATP synthesis coupled electron transport"/>
    <property type="evidence" value="ECO:0007669"/>
    <property type="project" value="InterPro"/>
</dbReference>
<dbReference type="PANTHER" id="PTHR11434:SF16">
    <property type="entry name" value="NADH-UBIQUINONE OXIDOREDUCTASE CHAIN 4L"/>
    <property type="match status" value="1"/>
</dbReference>
<protein>
    <submittedName>
        <fullName evidence="8">NADH dehydrogenase subunit 4L</fullName>
        <ecNumber evidence="8">1.6.5.3</ecNumber>
    </submittedName>
</protein>
<dbReference type="NCBIfam" id="NF004321">
    <property type="entry name" value="PRK05715.1-3"/>
    <property type="match status" value="1"/>
</dbReference>
<comment type="similarity">
    <text evidence="2">Belongs to the complex I subunit 4L family.</text>
</comment>
<feature type="transmembrane region" description="Helical" evidence="7">
    <location>
        <begin position="6"/>
        <end position="24"/>
    </location>
</feature>
<proteinExistence type="inferred from homology"/>
<evidence type="ECO:0000256" key="1">
    <source>
        <dbReference type="ARBA" id="ARBA00004141"/>
    </source>
</evidence>
<evidence type="ECO:0000256" key="4">
    <source>
        <dbReference type="ARBA" id="ARBA00022692"/>
    </source>
</evidence>
<evidence type="ECO:0000313" key="8">
    <source>
        <dbReference type="EMBL" id="AJF36662.1"/>
    </source>
</evidence>
<keyword evidence="4 7" id="KW-0812">Transmembrane</keyword>
<feature type="transmembrane region" description="Helical" evidence="7">
    <location>
        <begin position="61"/>
        <end position="86"/>
    </location>
</feature>
<dbReference type="PANTHER" id="PTHR11434">
    <property type="entry name" value="NADH-UBIQUINONE OXIDOREDUCTASE SUBUNIT ND4L"/>
    <property type="match status" value="1"/>
</dbReference>
<dbReference type="EC" id="1.6.5.3" evidence="8"/>
<evidence type="ECO:0000256" key="3">
    <source>
        <dbReference type="ARBA" id="ARBA00022448"/>
    </source>
</evidence>
<sequence length="102" mass="11439">MTNNLQLFIFTSISLFCIGIWGIFLNRKNIIIIIMSIEIMLLGINLFFITTSILYNSIVGQIFTIFILTIAGAESAIGLALLIMLYKIRGSISIEYLNLMKG</sequence>
<reference evidence="8" key="1">
    <citation type="submission" date="2014-11" db="EMBL/GenBank/DDBJ databases">
        <authorList>
            <person name="Lang B.F."/>
        </authorList>
    </citation>
    <scope>NUCLEOTIDE SEQUENCE</scope>
    <source>
        <strain evidence="8">249</strain>
    </source>
</reference>
<keyword evidence="5 7" id="KW-1133">Transmembrane helix</keyword>
<gene>
    <name evidence="8" type="primary">nad4L</name>
</gene>
<evidence type="ECO:0000256" key="2">
    <source>
        <dbReference type="ARBA" id="ARBA00010519"/>
    </source>
</evidence>
<dbReference type="AlphaFoldDB" id="A0A0B5GWD2"/>
<dbReference type="GO" id="GO:0030964">
    <property type="term" value="C:NADH dehydrogenase complex"/>
    <property type="evidence" value="ECO:0007669"/>
    <property type="project" value="TreeGrafter"/>
</dbReference>
<dbReference type="FunFam" id="1.10.287.3510:FF:000001">
    <property type="entry name" value="NADH-quinone oxidoreductase subunit K"/>
    <property type="match status" value="1"/>
</dbReference>
<dbReference type="InterPro" id="IPR039428">
    <property type="entry name" value="NUOK/Mnh_C1-like"/>
</dbReference>
<keyword evidence="6 7" id="KW-0472">Membrane</keyword>